<gene>
    <name evidence="1" type="ORF">AMECASPLE_023331</name>
</gene>
<evidence type="ECO:0000313" key="1">
    <source>
        <dbReference type="EMBL" id="MEQ2307955.1"/>
    </source>
</evidence>
<protein>
    <submittedName>
        <fullName evidence="1">Uncharacterized protein</fullName>
    </submittedName>
</protein>
<keyword evidence="2" id="KW-1185">Reference proteome</keyword>
<reference evidence="1 2" key="1">
    <citation type="submission" date="2021-06" db="EMBL/GenBank/DDBJ databases">
        <authorList>
            <person name="Palmer J.M."/>
        </authorList>
    </citation>
    <scope>NUCLEOTIDE SEQUENCE [LARGE SCALE GENOMIC DNA]</scope>
    <source>
        <strain evidence="1 2">AS_MEX2019</strain>
        <tissue evidence="1">Muscle</tissue>
    </source>
</reference>
<accession>A0ABV0ZQS8</accession>
<sequence>MCLSRSIFASNLTSLTVPAEQKLPLSMTLPPPCSTMEIHDGSSRDIMGRLAVSLLSYLGGQDDGNPCIIVFPLHNYAPLRVHVSHNTLKYIEVCGCNVAIC</sequence>
<dbReference type="EMBL" id="JAHRIP010067971">
    <property type="protein sequence ID" value="MEQ2307955.1"/>
    <property type="molecule type" value="Genomic_DNA"/>
</dbReference>
<name>A0ABV0ZQS8_9TELE</name>
<comment type="caution">
    <text evidence="1">The sequence shown here is derived from an EMBL/GenBank/DDBJ whole genome shotgun (WGS) entry which is preliminary data.</text>
</comment>
<evidence type="ECO:0000313" key="2">
    <source>
        <dbReference type="Proteomes" id="UP001469553"/>
    </source>
</evidence>
<dbReference type="Proteomes" id="UP001469553">
    <property type="component" value="Unassembled WGS sequence"/>
</dbReference>
<proteinExistence type="predicted"/>
<organism evidence="1 2">
    <name type="scientific">Ameca splendens</name>
    <dbReference type="NCBI Taxonomy" id="208324"/>
    <lineage>
        <taxon>Eukaryota</taxon>
        <taxon>Metazoa</taxon>
        <taxon>Chordata</taxon>
        <taxon>Craniata</taxon>
        <taxon>Vertebrata</taxon>
        <taxon>Euteleostomi</taxon>
        <taxon>Actinopterygii</taxon>
        <taxon>Neopterygii</taxon>
        <taxon>Teleostei</taxon>
        <taxon>Neoteleostei</taxon>
        <taxon>Acanthomorphata</taxon>
        <taxon>Ovalentaria</taxon>
        <taxon>Atherinomorphae</taxon>
        <taxon>Cyprinodontiformes</taxon>
        <taxon>Goodeidae</taxon>
        <taxon>Ameca</taxon>
    </lineage>
</organism>